<keyword evidence="4 6" id="KW-0687">Ribonucleoprotein</keyword>
<reference evidence="7 8" key="1">
    <citation type="submission" date="2015-02" db="EMBL/GenBank/DDBJ databases">
        <title>Single-cell genomics of uncultivated deep-branching MTB reveals a conserved set of magnetosome genes.</title>
        <authorList>
            <person name="Kolinko S."/>
            <person name="Richter M."/>
            <person name="Glockner F.O."/>
            <person name="Brachmann A."/>
            <person name="Schuler D."/>
        </authorList>
    </citation>
    <scope>NUCLEOTIDE SEQUENCE [LARGE SCALE GENOMIC DNA]</scope>
    <source>
        <strain evidence="7">SKK-01</strain>
    </source>
</reference>
<dbReference type="GO" id="GO:0005840">
    <property type="term" value="C:ribosome"/>
    <property type="evidence" value="ECO:0007669"/>
    <property type="project" value="UniProtKB-KW"/>
</dbReference>
<keyword evidence="6" id="KW-0694">RNA-binding</keyword>
<dbReference type="GO" id="GO:0006412">
    <property type="term" value="P:translation"/>
    <property type="evidence" value="ECO:0007669"/>
    <property type="project" value="UniProtKB-UniRule"/>
</dbReference>
<evidence type="ECO:0000256" key="6">
    <source>
        <dbReference type="HAMAP-Rule" id="MF_00362"/>
    </source>
</evidence>
<evidence type="ECO:0000313" key="7">
    <source>
        <dbReference type="EMBL" id="KJJ84783.1"/>
    </source>
</evidence>
<accession>A0A0F0CN74</accession>
<organism evidence="7 8">
    <name type="scientific">Candidatus Omnitrophus magneticus</name>
    <dbReference type="NCBI Taxonomy" id="1609969"/>
    <lineage>
        <taxon>Bacteria</taxon>
        <taxon>Pseudomonadati</taxon>
        <taxon>Candidatus Omnitrophota</taxon>
        <taxon>Candidatus Omnitrophus</taxon>
    </lineage>
</organism>
<dbReference type="HAMAP" id="MF_00362">
    <property type="entry name" value="Ribosomal_uL10"/>
    <property type="match status" value="1"/>
</dbReference>
<dbReference type="SUPFAM" id="SSF160369">
    <property type="entry name" value="Ribosomal protein L10-like"/>
    <property type="match status" value="1"/>
</dbReference>
<evidence type="ECO:0000256" key="3">
    <source>
        <dbReference type="ARBA" id="ARBA00022980"/>
    </source>
</evidence>
<dbReference type="CDD" id="cd05797">
    <property type="entry name" value="Ribosomal_L10"/>
    <property type="match status" value="1"/>
</dbReference>
<dbReference type="Gene3D" id="3.30.70.1730">
    <property type="match status" value="1"/>
</dbReference>
<comment type="subunit">
    <text evidence="6">Part of the ribosomal stalk of the 50S ribosomal subunit. The N-terminus interacts with L11 and the large rRNA to form the base of the stalk. The C-terminus forms an elongated spine to which L12 dimers bind in a sequential fashion forming a multimeric L10(L12)X complex.</text>
</comment>
<dbReference type="EMBL" id="JYNY01000266">
    <property type="protein sequence ID" value="KJJ84783.1"/>
    <property type="molecule type" value="Genomic_DNA"/>
</dbReference>
<sequence length="179" mass="19933">MAIKYGSKVRELMVKELETIFSKKKGVIFASGDKIEGEKISVIRKKIVKSGTKYLLVKKRLAKIASKNTGLVGLDSIFKESKNLGLTVIEDDPVLIAKLLSEFEKENEQFKIFGAIFEKRILSKEDVKILSKLPSRIQLLTSVVGTMKAPISSFVGVMGGIIRNICYVLIAVKEKKEKV</sequence>
<comment type="similarity">
    <text evidence="2 6">Belongs to the universal ribosomal protein uL10 family.</text>
</comment>
<evidence type="ECO:0000256" key="2">
    <source>
        <dbReference type="ARBA" id="ARBA00008889"/>
    </source>
</evidence>
<dbReference type="InterPro" id="IPR022973">
    <property type="entry name" value="Ribosomal_uL10_bac"/>
</dbReference>
<keyword evidence="3 6" id="KW-0689">Ribosomal protein</keyword>
<dbReference type="InterPro" id="IPR047865">
    <property type="entry name" value="Ribosomal_uL10_bac_type"/>
</dbReference>
<proteinExistence type="inferred from homology"/>
<evidence type="ECO:0000256" key="4">
    <source>
        <dbReference type="ARBA" id="ARBA00023274"/>
    </source>
</evidence>
<comment type="caution">
    <text evidence="7">The sequence shown here is derived from an EMBL/GenBank/DDBJ whole genome shotgun (WGS) entry which is preliminary data.</text>
</comment>
<dbReference type="AlphaFoldDB" id="A0A0F0CN74"/>
<dbReference type="NCBIfam" id="NF000955">
    <property type="entry name" value="PRK00099.1-1"/>
    <property type="match status" value="1"/>
</dbReference>
<evidence type="ECO:0000256" key="5">
    <source>
        <dbReference type="ARBA" id="ARBA00035202"/>
    </source>
</evidence>
<dbReference type="GO" id="GO:0070180">
    <property type="term" value="F:large ribosomal subunit rRNA binding"/>
    <property type="evidence" value="ECO:0007669"/>
    <property type="project" value="UniProtKB-UniRule"/>
</dbReference>
<evidence type="ECO:0000256" key="1">
    <source>
        <dbReference type="ARBA" id="ARBA00002633"/>
    </source>
</evidence>
<keyword evidence="8" id="KW-1185">Reference proteome</keyword>
<name>A0A0F0CN74_9BACT</name>
<protein>
    <recommendedName>
        <fullName evidence="5 6">Large ribosomal subunit protein uL10</fullName>
    </recommendedName>
</protein>
<dbReference type="InterPro" id="IPR001790">
    <property type="entry name" value="Ribosomal_uL10"/>
</dbReference>
<dbReference type="InterPro" id="IPR043141">
    <property type="entry name" value="Ribosomal_uL10-like_sf"/>
</dbReference>
<comment type="function">
    <text evidence="1 6">Forms part of the ribosomal stalk, playing a central role in the interaction of the ribosome with GTP-bound translation factors.</text>
</comment>
<dbReference type="PANTHER" id="PTHR11560">
    <property type="entry name" value="39S RIBOSOMAL PROTEIN L10, MITOCHONDRIAL"/>
    <property type="match status" value="1"/>
</dbReference>
<keyword evidence="6" id="KW-0699">rRNA-binding</keyword>
<gene>
    <name evidence="6" type="primary">rplJ</name>
    <name evidence="7" type="ORF">OMAG_001349</name>
</gene>
<evidence type="ECO:0000313" key="8">
    <source>
        <dbReference type="Proteomes" id="UP000033428"/>
    </source>
</evidence>
<dbReference type="Pfam" id="PF00466">
    <property type="entry name" value="Ribosomal_L10"/>
    <property type="match status" value="1"/>
</dbReference>
<dbReference type="Proteomes" id="UP000033428">
    <property type="component" value="Unassembled WGS sequence"/>
</dbReference>
<dbReference type="GO" id="GO:1990904">
    <property type="term" value="C:ribonucleoprotein complex"/>
    <property type="evidence" value="ECO:0007669"/>
    <property type="project" value="UniProtKB-KW"/>
</dbReference>
<dbReference type="Gene3D" id="6.10.250.290">
    <property type="match status" value="1"/>
</dbReference>